<feature type="chain" id="PRO_5018009554" description="SbsA Ig-like domain-containing protein" evidence="2">
    <location>
        <begin position="25"/>
        <end position="711"/>
    </location>
</feature>
<dbReference type="PANTHER" id="PTHR22946">
    <property type="entry name" value="DIENELACTONE HYDROLASE DOMAIN-CONTAINING PROTEIN-RELATED"/>
    <property type="match status" value="1"/>
</dbReference>
<sequence length="711" mass="74995">MRAHRAGALASAIALLFIPLSSLADGVSVKLDFSDPAGSVFPSDRYTVRDWSHNTFRRVALPKPDCTVRVSDCQDIDVINTLDGFSTQPRITVPFTADIDPATVNSGTVFLVNLGDTLSLQGFGHKVGINQIVWDPATKTLAFESDELLQQHSRYLLVVTDGVRDAAGKRIKPARWDDDEDDRRLGRRGNDEYLRDIRDASRIHPASAHKIVAASLFTTQSISADLHKIMRSIKQSTPAPVDFMVGQGASGTVRAVFPVAGISGIQFKRQVGTAPTFTTAFLPTPALQVVPGAVGQIAYGKFTSPDYETAGKIIPATGTRSGQPVPQGSNELRFQLFLPSGAKPAGGWPVAIFGHGFTDSMYGAPWTVASVFASRGIATLSINVVGHGGGALGELTVLRAADTPVVVNAGGRGFDQDGNGTIESTEGVSAAAPRTVAGNRDGLRQTVVDIMQLVREVQVGVDVDGDGVADLDASRIYYAGQSFGGIYGTMLLGVEPDIQAGVPNVAGGSITEVARLGVFRPLTGIALATRTPSLINVADPSGIAFNENVPLRNQAVVVNSVPGAMEIAKVLDRYEWVQQSGNPVSYAAFIRKHPLPGAAAKPVIFQFAKGDQTVPNPTTTAILRAGDLADRATIFRNDLAYAANPATPKNPHTFLTNIGVAAVAPYSVAAQTQIAVFFATNGAMTIDPDGAGPIFETPVGLPLPETLNFIP</sequence>
<dbReference type="InterPro" id="IPR050261">
    <property type="entry name" value="FrsA_esterase"/>
</dbReference>
<reference evidence="4 5" key="1">
    <citation type="submission" date="2018-08" db="EMBL/GenBank/DDBJ databases">
        <authorList>
            <person name="Khan S.A."/>
            <person name="Jeon C.O."/>
            <person name="Chun B.H."/>
            <person name="Jeong S.E."/>
        </authorList>
    </citation>
    <scope>NUCLEOTIDE SEQUENCE [LARGE SCALE GENOMIC DNA]</scope>
    <source>
        <strain evidence="4 5">S-16</strain>
    </source>
</reference>
<evidence type="ECO:0000256" key="2">
    <source>
        <dbReference type="SAM" id="SignalP"/>
    </source>
</evidence>
<dbReference type="RefSeq" id="WP_124539964.1">
    <property type="nucleotide sequence ID" value="NZ_QUSW01000002.1"/>
</dbReference>
<proteinExistence type="predicted"/>
<organism evidence="4 5">
    <name type="scientific">Piscinibacter terrae</name>
    <dbReference type="NCBI Taxonomy" id="2496871"/>
    <lineage>
        <taxon>Bacteria</taxon>
        <taxon>Pseudomonadati</taxon>
        <taxon>Pseudomonadota</taxon>
        <taxon>Betaproteobacteria</taxon>
        <taxon>Burkholderiales</taxon>
        <taxon>Sphaerotilaceae</taxon>
        <taxon>Piscinibacter</taxon>
    </lineage>
</organism>
<dbReference type="Pfam" id="PF13205">
    <property type="entry name" value="Big_5"/>
    <property type="match status" value="1"/>
</dbReference>
<dbReference type="InterPro" id="IPR029058">
    <property type="entry name" value="AB_hydrolase_fold"/>
</dbReference>
<reference evidence="4 5" key="2">
    <citation type="submission" date="2018-12" db="EMBL/GenBank/DDBJ databases">
        <title>Rhizobacter gummiphilus sp. nov., a rubber-degrading bacterium isolated from the soil of a botanical garden in Japan.</title>
        <authorList>
            <person name="Shunsuke S.S."/>
        </authorList>
    </citation>
    <scope>NUCLEOTIDE SEQUENCE [LARGE SCALE GENOMIC DNA]</scope>
    <source>
        <strain evidence="4 5">S-16</strain>
    </source>
</reference>
<dbReference type="EMBL" id="QUSW01000002">
    <property type="protein sequence ID" value="RQP25057.1"/>
    <property type="molecule type" value="Genomic_DNA"/>
</dbReference>
<dbReference type="AlphaFoldDB" id="A0A3N7HS15"/>
<keyword evidence="1 2" id="KW-0732">Signal</keyword>
<evidence type="ECO:0000313" key="5">
    <source>
        <dbReference type="Proteomes" id="UP000267464"/>
    </source>
</evidence>
<keyword evidence="5" id="KW-1185">Reference proteome</keyword>
<evidence type="ECO:0000256" key="1">
    <source>
        <dbReference type="ARBA" id="ARBA00022729"/>
    </source>
</evidence>
<protein>
    <recommendedName>
        <fullName evidence="3">SbsA Ig-like domain-containing protein</fullName>
    </recommendedName>
</protein>
<evidence type="ECO:0000259" key="3">
    <source>
        <dbReference type="Pfam" id="PF13205"/>
    </source>
</evidence>
<dbReference type="Gene3D" id="3.40.50.1820">
    <property type="entry name" value="alpha/beta hydrolase"/>
    <property type="match status" value="1"/>
</dbReference>
<dbReference type="OrthoDB" id="5477453at2"/>
<dbReference type="InterPro" id="IPR032812">
    <property type="entry name" value="SbsA_Ig"/>
</dbReference>
<dbReference type="InterPro" id="IPR014755">
    <property type="entry name" value="Cu-Rt/internalin_Ig-like"/>
</dbReference>
<gene>
    <name evidence="4" type="ORF">DZC73_09385</name>
</gene>
<accession>A0A3N7HS15</accession>
<comment type="caution">
    <text evidence="4">The sequence shown here is derived from an EMBL/GenBank/DDBJ whole genome shotgun (WGS) entry which is preliminary data.</text>
</comment>
<evidence type="ECO:0000313" key="4">
    <source>
        <dbReference type="EMBL" id="RQP25057.1"/>
    </source>
</evidence>
<feature type="domain" description="SbsA Ig-like" evidence="3">
    <location>
        <begin position="83"/>
        <end position="171"/>
    </location>
</feature>
<dbReference type="Gene3D" id="2.60.40.1220">
    <property type="match status" value="1"/>
</dbReference>
<feature type="signal peptide" evidence="2">
    <location>
        <begin position="1"/>
        <end position="24"/>
    </location>
</feature>
<name>A0A3N7HS15_9BURK</name>
<dbReference type="Proteomes" id="UP000267464">
    <property type="component" value="Unassembled WGS sequence"/>
</dbReference>
<dbReference type="SUPFAM" id="SSF53474">
    <property type="entry name" value="alpha/beta-Hydrolases"/>
    <property type="match status" value="1"/>
</dbReference>